<keyword evidence="2" id="KW-1185">Reference proteome</keyword>
<proteinExistence type="predicted"/>
<accession>A0A5B7EK23</accession>
<comment type="caution">
    <text evidence="1">The sequence shown here is derived from an EMBL/GenBank/DDBJ whole genome shotgun (WGS) entry which is preliminary data.</text>
</comment>
<dbReference type="Proteomes" id="UP000324222">
    <property type="component" value="Unassembled WGS sequence"/>
</dbReference>
<gene>
    <name evidence="1" type="ORF">E2C01_027026</name>
</gene>
<dbReference type="AlphaFoldDB" id="A0A5B7EK23"/>
<evidence type="ECO:0000313" key="1">
    <source>
        <dbReference type="EMBL" id="MPC33668.1"/>
    </source>
</evidence>
<sequence length="61" mass="7137">MASQLYRITPACLLLCPLPLFKKMPRGIPDFNLAFDKNWSDLRSDHCMSKSIKIIQHTKFR</sequence>
<organism evidence="1 2">
    <name type="scientific">Portunus trituberculatus</name>
    <name type="common">Swimming crab</name>
    <name type="synonym">Neptunus trituberculatus</name>
    <dbReference type="NCBI Taxonomy" id="210409"/>
    <lineage>
        <taxon>Eukaryota</taxon>
        <taxon>Metazoa</taxon>
        <taxon>Ecdysozoa</taxon>
        <taxon>Arthropoda</taxon>
        <taxon>Crustacea</taxon>
        <taxon>Multicrustacea</taxon>
        <taxon>Malacostraca</taxon>
        <taxon>Eumalacostraca</taxon>
        <taxon>Eucarida</taxon>
        <taxon>Decapoda</taxon>
        <taxon>Pleocyemata</taxon>
        <taxon>Brachyura</taxon>
        <taxon>Eubrachyura</taxon>
        <taxon>Portunoidea</taxon>
        <taxon>Portunidae</taxon>
        <taxon>Portuninae</taxon>
        <taxon>Portunus</taxon>
    </lineage>
</organism>
<evidence type="ECO:0000313" key="2">
    <source>
        <dbReference type="Proteomes" id="UP000324222"/>
    </source>
</evidence>
<reference evidence="1 2" key="1">
    <citation type="submission" date="2019-05" db="EMBL/GenBank/DDBJ databases">
        <title>Another draft genome of Portunus trituberculatus and its Hox gene families provides insights of decapod evolution.</title>
        <authorList>
            <person name="Jeong J.-H."/>
            <person name="Song I."/>
            <person name="Kim S."/>
            <person name="Choi T."/>
            <person name="Kim D."/>
            <person name="Ryu S."/>
            <person name="Kim W."/>
        </authorList>
    </citation>
    <scope>NUCLEOTIDE SEQUENCE [LARGE SCALE GENOMIC DNA]</scope>
    <source>
        <tissue evidence="1">Muscle</tissue>
    </source>
</reference>
<protein>
    <submittedName>
        <fullName evidence="1">Uncharacterized protein</fullName>
    </submittedName>
</protein>
<name>A0A5B7EK23_PORTR</name>
<dbReference type="EMBL" id="VSRR010002880">
    <property type="protein sequence ID" value="MPC33668.1"/>
    <property type="molecule type" value="Genomic_DNA"/>
</dbReference>